<reference evidence="1" key="1">
    <citation type="journal article" date="2013" name="Environ. Microbiol.">
        <title>Microbiota from the distal guts of lean and obese adolescents exhibit partial functional redundancy besides clear differences in community structure.</title>
        <authorList>
            <person name="Ferrer M."/>
            <person name="Ruiz A."/>
            <person name="Lanza F."/>
            <person name="Haange S.B."/>
            <person name="Oberbach A."/>
            <person name="Till H."/>
            <person name="Bargiela R."/>
            <person name="Campoy C."/>
            <person name="Segura M.T."/>
            <person name="Richter M."/>
            <person name="von Bergen M."/>
            <person name="Seifert J."/>
            <person name="Suarez A."/>
        </authorList>
    </citation>
    <scope>NUCLEOTIDE SEQUENCE</scope>
</reference>
<sequence length="218" mass="23420">MLLLLPLTALALGAFAETVYLFPEDKGTKENPKIHALAPDGTDPLVLVDGRERPASSINNISPEQIRTITILKDSTAIRMYGDKGRNGVILVELKEANKEALQPDDAVAVASGQPSDAAVGAAESARLPFRIAGSSDPVERLRVLYLVDGERVPEISSLDPARIESVTVLKGEGNVPPEYAGQGYEGVIEIRTKKKSDGVRVLSPEEARAYFESKEGK</sequence>
<dbReference type="InterPro" id="IPR037066">
    <property type="entry name" value="Plug_dom_sf"/>
</dbReference>
<dbReference type="PROSITE" id="PS52016">
    <property type="entry name" value="TONB_DEPENDENT_REC_3"/>
    <property type="match status" value="1"/>
</dbReference>
<dbReference type="EMBL" id="AJWZ01002127">
    <property type="protein sequence ID" value="EKC71817.1"/>
    <property type="molecule type" value="Genomic_DNA"/>
</dbReference>
<accession>K1TF79</accession>
<protein>
    <submittedName>
        <fullName evidence="1">Uncharacterized protein</fullName>
    </submittedName>
</protein>
<dbReference type="Gene3D" id="2.170.130.10">
    <property type="entry name" value="TonB-dependent receptor, plug domain"/>
    <property type="match status" value="2"/>
</dbReference>
<proteinExistence type="predicted"/>
<gene>
    <name evidence="1" type="ORF">OBE_03204</name>
</gene>
<name>K1TF79_9ZZZZ</name>
<comment type="caution">
    <text evidence="1">The sequence shown here is derived from an EMBL/GenBank/DDBJ whole genome shotgun (WGS) entry which is preliminary data.</text>
</comment>
<feature type="non-terminal residue" evidence="1">
    <location>
        <position position="218"/>
    </location>
</feature>
<organism evidence="1">
    <name type="scientific">human gut metagenome</name>
    <dbReference type="NCBI Taxonomy" id="408170"/>
    <lineage>
        <taxon>unclassified sequences</taxon>
        <taxon>metagenomes</taxon>
        <taxon>organismal metagenomes</taxon>
    </lineage>
</organism>
<evidence type="ECO:0000313" key="1">
    <source>
        <dbReference type="EMBL" id="EKC71817.1"/>
    </source>
</evidence>
<dbReference type="AlphaFoldDB" id="K1TF79"/>
<dbReference type="SUPFAM" id="SSF56935">
    <property type="entry name" value="Porins"/>
    <property type="match status" value="2"/>
</dbReference>
<dbReference type="InterPro" id="IPR039426">
    <property type="entry name" value="TonB-dep_rcpt-like"/>
</dbReference>